<dbReference type="PANTHER" id="PTHR12378">
    <property type="entry name" value="DESUMOYLATING ISOPEPTIDASE"/>
    <property type="match status" value="1"/>
</dbReference>
<gene>
    <name evidence="6" type="ORF">SNAT2548_LOCUS31272</name>
</gene>
<keyword evidence="3" id="KW-0378">Hydrolase</keyword>
<dbReference type="Gene3D" id="3.90.1720.30">
    <property type="entry name" value="PPPDE domains"/>
    <property type="match status" value="1"/>
</dbReference>
<evidence type="ECO:0000313" key="6">
    <source>
        <dbReference type="EMBL" id="CAE7556320.1"/>
    </source>
</evidence>
<comment type="caution">
    <text evidence="6">The sequence shown here is derived from an EMBL/GenBank/DDBJ whole genome shotgun (WGS) entry which is preliminary data.</text>
</comment>
<accession>A0A812U508</accession>
<evidence type="ECO:0000313" key="7">
    <source>
        <dbReference type="Proteomes" id="UP000604046"/>
    </source>
</evidence>
<sequence>MSLPESARRVSPKNEAARAPSVEETPVKLNIYDVTNNPTVQWINSLFANQYSPVKFGGIFHVGVQIGSREWAFGYKPSGTGVFWTPPLFAGAHHFRETIDMPPTTLSRTEIAEVMTSLEAKWSGPSYSVFRRNCCHFADEVCELLGVGSIPEWTYRLANIGSTAAEDAGEDPGEVRFQKLT</sequence>
<feature type="region of interest" description="Disordered" evidence="4">
    <location>
        <begin position="1"/>
        <end position="21"/>
    </location>
</feature>
<dbReference type="Proteomes" id="UP000604046">
    <property type="component" value="Unassembled WGS sequence"/>
</dbReference>
<dbReference type="InterPro" id="IPR008580">
    <property type="entry name" value="PPPDE_dom"/>
</dbReference>
<dbReference type="SMART" id="SM01179">
    <property type="entry name" value="DUF862"/>
    <property type="match status" value="1"/>
</dbReference>
<dbReference type="PANTHER" id="PTHR12378:SF80">
    <property type="entry name" value="IP06716P-RELATED"/>
    <property type="match status" value="1"/>
</dbReference>
<dbReference type="GO" id="GO:0016579">
    <property type="term" value="P:protein deubiquitination"/>
    <property type="evidence" value="ECO:0007669"/>
    <property type="project" value="TreeGrafter"/>
</dbReference>
<organism evidence="6 7">
    <name type="scientific">Symbiodinium natans</name>
    <dbReference type="NCBI Taxonomy" id="878477"/>
    <lineage>
        <taxon>Eukaryota</taxon>
        <taxon>Sar</taxon>
        <taxon>Alveolata</taxon>
        <taxon>Dinophyceae</taxon>
        <taxon>Suessiales</taxon>
        <taxon>Symbiodiniaceae</taxon>
        <taxon>Symbiodinium</taxon>
    </lineage>
</organism>
<dbReference type="GO" id="GO:0006508">
    <property type="term" value="P:proteolysis"/>
    <property type="evidence" value="ECO:0007669"/>
    <property type="project" value="UniProtKB-KW"/>
</dbReference>
<keyword evidence="2" id="KW-0645">Protease</keyword>
<evidence type="ECO:0000259" key="5">
    <source>
        <dbReference type="PROSITE" id="PS51858"/>
    </source>
</evidence>
<reference evidence="6" key="1">
    <citation type="submission" date="2021-02" db="EMBL/GenBank/DDBJ databases">
        <authorList>
            <person name="Dougan E. K."/>
            <person name="Rhodes N."/>
            <person name="Thang M."/>
            <person name="Chan C."/>
        </authorList>
    </citation>
    <scope>NUCLEOTIDE SEQUENCE</scope>
</reference>
<comment type="similarity">
    <text evidence="1">Belongs to the DeSI family.</text>
</comment>
<dbReference type="GO" id="GO:0101005">
    <property type="term" value="F:deubiquitinase activity"/>
    <property type="evidence" value="ECO:0007669"/>
    <property type="project" value="TreeGrafter"/>
</dbReference>
<keyword evidence="7" id="KW-1185">Reference proteome</keyword>
<dbReference type="PROSITE" id="PS51858">
    <property type="entry name" value="PPPDE"/>
    <property type="match status" value="1"/>
</dbReference>
<dbReference type="OrthoDB" id="412286at2759"/>
<name>A0A812U508_9DINO</name>
<feature type="domain" description="PPPDE" evidence="5">
    <location>
        <begin position="25"/>
        <end position="167"/>
    </location>
</feature>
<evidence type="ECO:0000256" key="3">
    <source>
        <dbReference type="ARBA" id="ARBA00022801"/>
    </source>
</evidence>
<dbReference type="InterPro" id="IPR042266">
    <property type="entry name" value="PPPDE_sf"/>
</dbReference>
<dbReference type="Pfam" id="PF05903">
    <property type="entry name" value="Peptidase_C97"/>
    <property type="match status" value="1"/>
</dbReference>
<dbReference type="EMBL" id="CAJNDS010002649">
    <property type="protein sequence ID" value="CAE7556320.1"/>
    <property type="molecule type" value="Genomic_DNA"/>
</dbReference>
<dbReference type="AlphaFoldDB" id="A0A812U508"/>
<evidence type="ECO:0000256" key="4">
    <source>
        <dbReference type="SAM" id="MobiDB-lite"/>
    </source>
</evidence>
<protein>
    <recommendedName>
        <fullName evidence="5">PPPDE domain-containing protein</fullName>
    </recommendedName>
</protein>
<proteinExistence type="inferred from homology"/>
<evidence type="ECO:0000256" key="2">
    <source>
        <dbReference type="ARBA" id="ARBA00022670"/>
    </source>
</evidence>
<evidence type="ECO:0000256" key="1">
    <source>
        <dbReference type="ARBA" id="ARBA00008140"/>
    </source>
</evidence>